<protein>
    <recommendedName>
        <fullName evidence="7">Glucuronosyltransferase</fullName>
    </recommendedName>
</protein>
<name>A0AAV7M1V8_PLEWA</name>
<evidence type="ECO:0000313" key="5">
    <source>
        <dbReference type="EMBL" id="KAJ1096557.1"/>
    </source>
</evidence>
<dbReference type="Pfam" id="PF00201">
    <property type="entry name" value="UDPGT"/>
    <property type="match status" value="1"/>
</dbReference>
<keyword evidence="2" id="KW-0328">Glycosyltransferase</keyword>
<keyword evidence="4" id="KW-0472">Membrane</keyword>
<organism evidence="5 6">
    <name type="scientific">Pleurodeles waltl</name>
    <name type="common">Iberian ribbed newt</name>
    <dbReference type="NCBI Taxonomy" id="8319"/>
    <lineage>
        <taxon>Eukaryota</taxon>
        <taxon>Metazoa</taxon>
        <taxon>Chordata</taxon>
        <taxon>Craniata</taxon>
        <taxon>Vertebrata</taxon>
        <taxon>Euteleostomi</taxon>
        <taxon>Amphibia</taxon>
        <taxon>Batrachia</taxon>
        <taxon>Caudata</taxon>
        <taxon>Salamandroidea</taxon>
        <taxon>Salamandridae</taxon>
        <taxon>Pleurodelinae</taxon>
        <taxon>Pleurodeles</taxon>
    </lineage>
</organism>
<accession>A0AAV7M1V8</accession>
<evidence type="ECO:0000256" key="1">
    <source>
        <dbReference type="ARBA" id="ARBA00009995"/>
    </source>
</evidence>
<comment type="caution">
    <text evidence="5">The sequence shown here is derived from an EMBL/GenBank/DDBJ whole genome shotgun (WGS) entry which is preliminary data.</text>
</comment>
<evidence type="ECO:0000256" key="3">
    <source>
        <dbReference type="ARBA" id="ARBA00022679"/>
    </source>
</evidence>
<dbReference type="EMBL" id="JANPWB010000014">
    <property type="protein sequence ID" value="KAJ1096557.1"/>
    <property type="molecule type" value="Genomic_DNA"/>
</dbReference>
<dbReference type="InterPro" id="IPR050271">
    <property type="entry name" value="UDP-glycosyltransferase"/>
</dbReference>
<keyword evidence="3" id="KW-0808">Transferase</keyword>
<keyword evidence="4" id="KW-1133">Transmembrane helix</keyword>
<proteinExistence type="inferred from homology"/>
<feature type="transmembrane region" description="Helical" evidence="4">
    <location>
        <begin position="114"/>
        <end position="138"/>
    </location>
</feature>
<sequence length="167" mass="19284">MEVRMECMRLFIYNGVPVIGFPLFGDQYENILRLKSRGAAFLIENLSEFTAKDIYTAVRTVIDEPSYRANMQRLSALHRDVQVHPMQIAIFWTEYTIRHKGASHLQAVGNGLPFYQYCLLDVIALLVAVLVLLLILAWKLFKTFVKKICFWKGKVKEEKRAAAKKNT</sequence>
<evidence type="ECO:0000256" key="2">
    <source>
        <dbReference type="ARBA" id="ARBA00022676"/>
    </source>
</evidence>
<dbReference type="InterPro" id="IPR002213">
    <property type="entry name" value="UDP_glucos_trans"/>
</dbReference>
<comment type="similarity">
    <text evidence="1">Belongs to the UDP-glycosyltransferase family.</text>
</comment>
<reference evidence="5" key="1">
    <citation type="journal article" date="2022" name="bioRxiv">
        <title>Sequencing and chromosome-scale assembly of the giantPleurodeles waltlgenome.</title>
        <authorList>
            <person name="Brown T."/>
            <person name="Elewa A."/>
            <person name="Iarovenko S."/>
            <person name="Subramanian E."/>
            <person name="Araus A.J."/>
            <person name="Petzold A."/>
            <person name="Susuki M."/>
            <person name="Suzuki K.-i.T."/>
            <person name="Hayashi T."/>
            <person name="Toyoda A."/>
            <person name="Oliveira C."/>
            <person name="Osipova E."/>
            <person name="Leigh N.D."/>
            <person name="Simon A."/>
            <person name="Yun M.H."/>
        </authorList>
    </citation>
    <scope>NUCLEOTIDE SEQUENCE</scope>
    <source>
        <strain evidence="5">20211129_DDA</strain>
        <tissue evidence="5">Liver</tissue>
    </source>
</reference>
<dbReference type="Proteomes" id="UP001066276">
    <property type="component" value="Chromosome 10"/>
</dbReference>
<keyword evidence="4" id="KW-0812">Transmembrane</keyword>
<dbReference type="GO" id="GO:0008194">
    <property type="term" value="F:UDP-glycosyltransferase activity"/>
    <property type="evidence" value="ECO:0007669"/>
    <property type="project" value="InterPro"/>
</dbReference>
<dbReference type="Gene3D" id="3.40.50.2000">
    <property type="entry name" value="Glycogen Phosphorylase B"/>
    <property type="match status" value="1"/>
</dbReference>
<evidence type="ECO:0000256" key="4">
    <source>
        <dbReference type="SAM" id="Phobius"/>
    </source>
</evidence>
<dbReference type="PANTHER" id="PTHR48043">
    <property type="entry name" value="EG:EG0003.4 PROTEIN-RELATED"/>
    <property type="match status" value="1"/>
</dbReference>
<dbReference type="AlphaFoldDB" id="A0AAV7M1V8"/>
<gene>
    <name evidence="5" type="ORF">NDU88_001692</name>
</gene>
<keyword evidence="6" id="KW-1185">Reference proteome</keyword>
<evidence type="ECO:0008006" key="7">
    <source>
        <dbReference type="Google" id="ProtNLM"/>
    </source>
</evidence>
<dbReference type="SUPFAM" id="SSF53756">
    <property type="entry name" value="UDP-Glycosyltransferase/glycogen phosphorylase"/>
    <property type="match status" value="1"/>
</dbReference>
<dbReference type="PANTHER" id="PTHR48043:SF63">
    <property type="entry name" value="UDP GLUCURONOSYLTRANSFERASE 5 FAMILY, POLYPEPTIDE F1-RELATED"/>
    <property type="match status" value="1"/>
</dbReference>
<evidence type="ECO:0000313" key="6">
    <source>
        <dbReference type="Proteomes" id="UP001066276"/>
    </source>
</evidence>